<evidence type="ECO:0000313" key="2">
    <source>
        <dbReference type="EMBL" id="CAD6245564.1"/>
    </source>
</evidence>
<evidence type="ECO:0008006" key="4">
    <source>
        <dbReference type="Google" id="ProtNLM"/>
    </source>
</evidence>
<evidence type="ECO:0000313" key="3">
    <source>
        <dbReference type="Proteomes" id="UP000604825"/>
    </source>
</evidence>
<keyword evidence="3" id="KW-1185">Reference proteome</keyword>
<reference evidence="2" key="1">
    <citation type="submission" date="2020-10" db="EMBL/GenBank/DDBJ databases">
        <authorList>
            <person name="Han B."/>
            <person name="Lu T."/>
            <person name="Zhao Q."/>
            <person name="Huang X."/>
            <person name="Zhao Y."/>
        </authorList>
    </citation>
    <scope>NUCLEOTIDE SEQUENCE</scope>
</reference>
<dbReference type="EMBL" id="CAJGYO010000007">
    <property type="protein sequence ID" value="CAD6245564.1"/>
    <property type="molecule type" value="Genomic_DNA"/>
</dbReference>
<dbReference type="PANTHER" id="PTHR33170:SF8">
    <property type="entry name" value="OS07G0485366 PROTEIN"/>
    <property type="match status" value="1"/>
</dbReference>
<gene>
    <name evidence="2" type="ORF">NCGR_LOCUS29866</name>
</gene>
<dbReference type="InterPro" id="IPR036397">
    <property type="entry name" value="RNaseH_sf"/>
</dbReference>
<feature type="compositionally biased region" description="Basic and acidic residues" evidence="1">
    <location>
        <begin position="1"/>
        <end position="11"/>
    </location>
</feature>
<dbReference type="OrthoDB" id="693261at2759"/>
<dbReference type="GO" id="GO:0003676">
    <property type="term" value="F:nucleic acid binding"/>
    <property type="evidence" value="ECO:0007669"/>
    <property type="project" value="InterPro"/>
</dbReference>
<dbReference type="Gene3D" id="3.40.50.2300">
    <property type="match status" value="1"/>
</dbReference>
<dbReference type="AlphaFoldDB" id="A0A811PP11"/>
<protein>
    <recommendedName>
        <fullName evidence="4">DUF4283 domain-containing protein</fullName>
    </recommendedName>
</protein>
<organism evidence="2 3">
    <name type="scientific">Miscanthus lutarioriparius</name>
    <dbReference type="NCBI Taxonomy" id="422564"/>
    <lineage>
        <taxon>Eukaryota</taxon>
        <taxon>Viridiplantae</taxon>
        <taxon>Streptophyta</taxon>
        <taxon>Embryophyta</taxon>
        <taxon>Tracheophyta</taxon>
        <taxon>Spermatophyta</taxon>
        <taxon>Magnoliopsida</taxon>
        <taxon>Liliopsida</taxon>
        <taxon>Poales</taxon>
        <taxon>Poaceae</taxon>
        <taxon>PACMAD clade</taxon>
        <taxon>Panicoideae</taxon>
        <taxon>Andropogonodae</taxon>
        <taxon>Andropogoneae</taxon>
        <taxon>Saccharinae</taxon>
        <taxon>Miscanthus</taxon>
    </lineage>
</organism>
<sequence>MAEHQAFHHEQNQQCSQSVDAKHRGNSDAPVGAKKPVNQQLVPAAEPDTSKGKKAKPPHCFRCKCNGHTADMCKAILDCIICNKKNAHLSSKCPILKLPKPDASMFGFGKNELGFFRIPDLDLKLETSDPNPTGLVKVTGGTLTSETVQAQLAKLNRSNWNWEALPHGQDAFIVAFPSVEELQRMVDVDYRLKNHRVTLMISDWKNDGDVLPAYQLDEVWVHVTDVVFGKEGYNVTFSTEGSDFVPAFPPPAHDDPKDRDGDGTEKDRDMGGGPNTEPATRSRRRGAETRRLMMAQQKLAQVLMHSGGGAISLMPNQLKDSLPPNTSTRNAELQLQPSPDVELHQPVVVDEDLRTSEQHFIEPASPKLLRTESSTCSPHVLPTEMNNAAPTTPSILSDEDTLQKAMKRAAIQNLEKPLEKNTVADHRATPQSPLTSEVKHTDTGTSSSSSWDLGSDLAAALPGNAVLHIFAEEKSESEMGEDDGSVLFAEGMDIRDSDSDSFYSEGLHSTDDEMEDDICLDLDMENDKEDDSSEESDCFYEKLIVAEGSKQKQMGKYDVCEQPQWMEEDDDGIEGHTRSAGSTCFQLNEPPSFEAFLCPEDRKRIKKASEEKVDILGDEDVVQVECGIVRNWACADFSYLSQEESHRFVTRIVDTCVAIGMEFTPSPIKEAQAAPTDIERTLVDLHGKIIDQLTNCGRKEEQLGLLLVILPEDGCSYDKVEGVCKTLGITFYHCCACEAMYPSKGHLKRIAHAIQSKVVMRDARLRRLALPLVSEAPMLFFCADIFRCTPGDEGSDYISSQDNKENCREDNLLQKFSTLVCYHVVHDENNFLPGELQSLTSKLCCIRDRRAYPEIDIVPPAFYARHDGMAALEEWGRNEATDEISEQLMKTQSN</sequence>
<evidence type="ECO:0000256" key="1">
    <source>
        <dbReference type="SAM" id="MobiDB-lite"/>
    </source>
</evidence>
<feature type="region of interest" description="Disordered" evidence="1">
    <location>
        <begin position="420"/>
        <end position="451"/>
    </location>
</feature>
<feature type="region of interest" description="Disordered" evidence="1">
    <location>
        <begin position="1"/>
        <end position="56"/>
    </location>
</feature>
<comment type="caution">
    <text evidence="2">The sequence shown here is derived from an EMBL/GenBank/DDBJ whole genome shotgun (WGS) entry which is preliminary data.</text>
</comment>
<accession>A0A811PP11</accession>
<proteinExistence type="predicted"/>
<dbReference type="PANTHER" id="PTHR33170">
    <property type="entry name" value="DUF4283 DOMAIN-CONTAINING PROTEIN-RELATED"/>
    <property type="match status" value="1"/>
</dbReference>
<feature type="compositionally biased region" description="Basic and acidic residues" evidence="1">
    <location>
        <begin position="252"/>
        <end position="270"/>
    </location>
</feature>
<dbReference type="Gene3D" id="3.30.420.10">
    <property type="entry name" value="Ribonuclease H-like superfamily/Ribonuclease H"/>
    <property type="match status" value="1"/>
</dbReference>
<dbReference type="Proteomes" id="UP000604825">
    <property type="component" value="Unassembled WGS sequence"/>
</dbReference>
<name>A0A811PP11_9POAL</name>
<feature type="region of interest" description="Disordered" evidence="1">
    <location>
        <begin position="241"/>
        <end position="286"/>
    </location>
</feature>